<accession>A0AAN9Q4D5</accession>
<dbReference type="Proteomes" id="UP001367508">
    <property type="component" value="Unassembled WGS sequence"/>
</dbReference>
<dbReference type="EMBL" id="JAYMYQ010000006">
    <property type="protein sequence ID" value="KAK7324200.1"/>
    <property type="molecule type" value="Genomic_DNA"/>
</dbReference>
<proteinExistence type="predicted"/>
<sequence length="77" mass="8653">MNAMVNGGELSATVAIVKVSNTFIRGSRENEDHNFIGLWQRIAWQILRSSRGCLPHAKHYRGFNIRVLHSNTASFIG</sequence>
<evidence type="ECO:0000313" key="1">
    <source>
        <dbReference type="EMBL" id="KAK7324200.1"/>
    </source>
</evidence>
<name>A0AAN9Q4D5_CANGL</name>
<protein>
    <submittedName>
        <fullName evidence="1">Uncharacterized protein</fullName>
    </submittedName>
</protein>
<gene>
    <name evidence="1" type="ORF">VNO77_27726</name>
</gene>
<dbReference type="AlphaFoldDB" id="A0AAN9Q4D5"/>
<organism evidence="1 2">
    <name type="scientific">Canavalia gladiata</name>
    <name type="common">Sword bean</name>
    <name type="synonym">Dolichos gladiatus</name>
    <dbReference type="NCBI Taxonomy" id="3824"/>
    <lineage>
        <taxon>Eukaryota</taxon>
        <taxon>Viridiplantae</taxon>
        <taxon>Streptophyta</taxon>
        <taxon>Embryophyta</taxon>
        <taxon>Tracheophyta</taxon>
        <taxon>Spermatophyta</taxon>
        <taxon>Magnoliopsida</taxon>
        <taxon>eudicotyledons</taxon>
        <taxon>Gunneridae</taxon>
        <taxon>Pentapetalae</taxon>
        <taxon>rosids</taxon>
        <taxon>fabids</taxon>
        <taxon>Fabales</taxon>
        <taxon>Fabaceae</taxon>
        <taxon>Papilionoideae</taxon>
        <taxon>50 kb inversion clade</taxon>
        <taxon>NPAAA clade</taxon>
        <taxon>indigoferoid/millettioid clade</taxon>
        <taxon>Phaseoleae</taxon>
        <taxon>Canavalia</taxon>
    </lineage>
</organism>
<comment type="caution">
    <text evidence="1">The sequence shown here is derived from an EMBL/GenBank/DDBJ whole genome shotgun (WGS) entry which is preliminary data.</text>
</comment>
<reference evidence="1 2" key="1">
    <citation type="submission" date="2024-01" db="EMBL/GenBank/DDBJ databases">
        <title>The genomes of 5 underutilized Papilionoideae crops provide insights into root nodulation and disease resistanc.</title>
        <authorList>
            <person name="Jiang F."/>
        </authorList>
    </citation>
    <scope>NUCLEOTIDE SEQUENCE [LARGE SCALE GENOMIC DNA]</scope>
    <source>
        <strain evidence="1">LVBAO_FW01</strain>
        <tissue evidence="1">Leaves</tissue>
    </source>
</reference>
<keyword evidence="2" id="KW-1185">Reference proteome</keyword>
<evidence type="ECO:0000313" key="2">
    <source>
        <dbReference type="Proteomes" id="UP001367508"/>
    </source>
</evidence>